<evidence type="ECO:0000313" key="1">
    <source>
        <dbReference type="EMBL" id="WWT53823.1"/>
    </source>
</evidence>
<accession>A0ABZ2I9W3</accession>
<organism evidence="1 2">
    <name type="scientific">Brevundimonas olei</name>
    <dbReference type="NCBI Taxonomy" id="657642"/>
    <lineage>
        <taxon>Bacteria</taxon>
        <taxon>Pseudomonadati</taxon>
        <taxon>Pseudomonadota</taxon>
        <taxon>Alphaproteobacteria</taxon>
        <taxon>Caulobacterales</taxon>
        <taxon>Caulobacteraceae</taxon>
        <taxon>Brevundimonas</taxon>
    </lineage>
</organism>
<dbReference type="Proteomes" id="UP001363460">
    <property type="component" value="Chromosome"/>
</dbReference>
<name>A0ABZ2I9W3_9CAUL</name>
<proteinExistence type="predicted"/>
<evidence type="ECO:0008006" key="3">
    <source>
        <dbReference type="Google" id="ProtNLM"/>
    </source>
</evidence>
<sequence>MKPTEYRTTRDIIIPAGTRLIHLNGRLVFGSSEVESGVQFGVSAGLDTCTDKGLIHEAQK</sequence>
<evidence type="ECO:0000313" key="2">
    <source>
        <dbReference type="Proteomes" id="UP001363460"/>
    </source>
</evidence>
<dbReference type="EMBL" id="CP146369">
    <property type="protein sequence ID" value="WWT53823.1"/>
    <property type="molecule type" value="Genomic_DNA"/>
</dbReference>
<keyword evidence="2" id="KW-1185">Reference proteome</keyword>
<protein>
    <recommendedName>
        <fullName evidence="3">RidA family protein</fullName>
    </recommendedName>
</protein>
<dbReference type="RefSeq" id="WP_338575735.1">
    <property type="nucleotide sequence ID" value="NZ_CP146369.1"/>
</dbReference>
<reference evidence="1 2" key="1">
    <citation type="submission" date="2024-02" db="EMBL/GenBank/DDBJ databases">
        <title>Distribution and functional of Brevundimonas-related endobacteria within Verticillium dahliae.</title>
        <authorList>
            <person name="Zeng H."/>
        </authorList>
    </citation>
    <scope>NUCLEOTIDE SEQUENCE [LARGE SCALE GENOMIC DNA]</scope>
    <source>
        <strain evidence="1 2">TRM 44200</strain>
    </source>
</reference>
<gene>
    <name evidence="1" type="ORF">V8J38_11215</name>
</gene>